<comment type="subcellular location">
    <subcellularLocation>
        <location evidence="1">Cell membrane</location>
        <topology evidence="1">Multi-pass membrane protein</topology>
    </subcellularLocation>
</comment>
<evidence type="ECO:0000256" key="12">
    <source>
        <dbReference type="SAM" id="Phobius"/>
    </source>
</evidence>
<evidence type="ECO:0000256" key="7">
    <source>
        <dbReference type="ARBA" id="ARBA00022833"/>
    </source>
</evidence>
<dbReference type="AlphaFoldDB" id="A0A4Q7U2Y9"/>
<dbReference type="Proteomes" id="UP000291832">
    <property type="component" value="Unassembled WGS sequence"/>
</dbReference>
<feature type="transmembrane region" description="Helical" evidence="12">
    <location>
        <begin position="30"/>
        <end position="48"/>
    </location>
</feature>
<organism evidence="14 15">
    <name type="scientific">Leucobacter luti</name>
    <dbReference type="NCBI Taxonomy" id="340320"/>
    <lineage>
        <taxon>Bacteria</taxon>
        <taxon>Bacillati</taxon>
        <taxon>Actinomycetota</taxon>
        <taxon>Actinomycetes</taxon>
        <taxon>Micrococcales</taxon>
        <taxon>Microbacteriaceae</taxon>
        <taxon>Leucobacter</taxon>
    </lineage>
</organism>
<keyword evidence="6 11" id="KW-0378">Hydrolase</keyword>
<evidence type="ECO:0000256" key="6">
    <source>
        <dbReference type="ARBA" id="ARBA00022801"/>
    </source>
</evidence>
<dbReference type="GO" id="GO:0046872">
    <property type="term" value="F:metal ion binding"/>
    <property type="evidence" value="ECO:0007669"/>
    <property type="project" value="UniProtKB-KW"/>
</dbReference>
<keyword evidence="10 12" id="KW-0472">Membrane</keyword>
<comment type="caution">
    <text evidence="14">The sequence shown here is derived from an EMBL/GenBank/DDBJ whole genome shotgun (WGS) entry which is preliminary data.</text>
</comment>
<dbReference type="Gene3D" id="3.30.2010.10">
    <property type="entry name" value="Metalloproteases ('zincins'), catalytic domain"/>
    <property type="match status" value="1"/>
</dbReference>
<evidence type="ECO:0000313" key="14">
    <source>
        <dbReference type="EMBL" id="RZT66798.1"/>
    </source>
</evidence>
<evidence type="ECO:0000256" key="2">
    <source>
        <dbReference type="ARBA" id="ARBA00022475"/>
    </source>
</evidence>
<protein>
    <submittedName>
        <fullName evidence="14">Zn-dependent protease with chaperone function</fullName>
    </submittedName>
</protein>
<feature type="domain" description="Peptidase M48" evidence="13">
    <location>
        <begin position="65"/>
        <end position="155"/>
    </location>
</feature>
<comment type="similarity">
    <text evidence="11">Belongs to the peptidase M48 family.</text>
</comment>
<keyword evidence="8 12" id="KW-1133">Transmembrane helix</keyword>
<evidence type="ECO:0000256" key="9">
    <source>
        <dbReference type="ARBA" id="ARBA00023049"/>
    </source>
</evidence>
<evidence type="ECO:0000256" key="5">
    <source>
        <dbReference type="ARBA" id="ARBA00022723"/>
    </source>
</evidence>
<proteinExistence type="inferred from homology"/>
<evidence type="ECO:0000256" key="10">
    <source>
        <dbReference type="ARBA" id="ARBA00023136"/>
    </source>
</evidence>
<keyword evidence="9 11" id="KW-0482">Metalloprotease</keyword>
<dbReference type="Pfam" id="PF01435">
    <property type="entry name" value="Peptidase_M48"/>
    <property type="match status" value="1"/>
</dbReference>
<evidence type="ECO:0000256" key="11">
    <source>
        <dbReference type="RuleBase" id="RU003983"/>
    </source>
</evidence>
<name>A0A4Q7U2Y9_9MICO</name>
<comment type="cofactor">
    <cofactor evidence="11">
        <name>Zn(2+)</name>
        <dbReference type="ChEBI" id="CHEBI:29105"/>
    </cofactor>
    <text evidence="11">Binds 1 zinc ion per subunit.</text>
</comment>
<evidence type="ECO:0000313" key="15">
    <source>
        <dbReference type="Proteomes" id="UP000291832"/>
    </source>
</evidence>
<dbReference type="EMBL" id="SHKI01000003">
    <property type="protein sequence ID" value="RZT66798.1"/>
    <property type="molecule type" value="Genomic_DNA"/>
</dbReference>
<dbReference type="GO" id="GO:0004222">
    <property type="term" value="F:metalloendopeptidase activity"/>
    <property type="evidence" value="ECO:0007669"/>
    <property type="project" value="InterPro"/>
</dbReference>
<dbReference type="CDD" id="cd07325">
    <property type="entry name" value="M48_Ste24p_like"/>
    <property type="match status" value="1"/>
</dbReference>
<accession>A0A4Q7U2Y9</accession>
<keyword evidence="3 11" id="KW-0645">Protease</keyword>
<gene>
    <name evidence="14" type="ORF">EV139_0925</name>
</gene>
<evidence type="ECO:0000256" key="4">
    <source>
        <dbReference type="ARBA" id="ARBA00022692"/>
    </source>
</evidence>
<keyword evidence="4 12" id="KW-0812">Transmembrane</keyword>
<dbReference type="GO" id="GO:0005886">
    <property type="term" value="C:plasma membrane"/>
    <property type="evidence" value="ECO:0007669"/>
    <property type="project" value="UniProtKB-SubCell"/>
</dbReference>
<dbReference type="PANTHER" id="PTHR43221">
    <property type="entry name" value="PROTEASE HTPX"/>
    <property type="match status" value="1"/>
</dbReference>
<sequence length="260" mass="29083">MLILGVLTTLGAFALALWFIARGDTEIPEWASAGLAALFVPVLAVFFIRFQFWNTMANAVPVTAKQFPELHELYAALGAEMGFTGSKLQALPQLYVINGNGVLNASAAKCQVRKAYIQINSDLLDIAYELGDFRTVRFVLAHELGHVKLRHVSIWRLILGPVNTILTLRPSISRAQEYSADRVGCYYEPEGARGMAVLFAGKRMYQRVNLEEYYDSIRSHRVGLWLRAANYFADHALGFRRMAAIEQTASQGWNVHGKML</sequence>
<dbReference type="GO" id="GO:0006508">
    <property type="term" value="P:proteolysis"/>
    <property type="evidence" value="ECO:0007669"/>
    <property type="project" value="UniProtKB-KW"/>
</dbReference>
<keyword evidence="5" id="KW-0479">Metal-binding</keyword>
<evidence type="ECO:0000256" key="1">
    <source>
        <dbReference type="ARBA" id="ARBA00004651"/>
    </source>
</evidence>
<keyword evidence="2" id="KW-1003">Cell membrane</keyword>
<evidence type="ECO:0000256" key="3">
    <source>
        <dbReference type="ARBA" id="ARBA00022670"/>
    </source>
</evidence>
<keyword evidence="15" id="KW-1185">Reference proteome</keyword>
<keyword evidence="7 11" id="KW-0862">Zinc</keyword>
<dbReference type="InterPro" id="IPR001915">
    <property type="entry name" value="Peptidase_M48"/>
</dbReference>
<dbReference type="PANTHER" id="PTHR43221:SF1">
    <property type="entry name" value="PROTEASE HTPX"/>
    <property type="match status" value="1"/>
</dbReference>
<reference evidence="14 15" key="1">
    <citation type="journal article" date="2015" name="Stand. Genomic Sci.">
        <title>Genomic Encyclopedia of Bacterial and Archaeal Type Strains, Phase III: the genomes of soil and plant-associated and newly described type strains.</title>
        <authorList>
            <person name="Whitman W.B."/>
            <person name="Woyke T."/>
            <person name="Klenk H.P."/>
            <person name="Zhou Y."/>
            <person name="Lilburn T.G."/>
            <person name="Beck B.J."/>
            <person name="De Vos P."/>
            <person name="Vandamme P."/>
            <person name="Eisen J.A."/>
            <person name="Garrity G."/>
            <person name="Hugenholtz P."/>
            <person name="Kyrpides N.C."/>
        </authorList>
    </citation>
    <scope>NUCLEOTIDE SEQUENCE [LARGE SCALE GENOMIC DNA]</scope>
    <source>
        <strain evidence="14 15">RF6</strain>
    </source>
</reference>
<evidence type="ECO:0000256" key="8">
    <source>
        <dbReference type="ARBA" id="ARBA00022989"/>
    </source>
</evidence>
<evidence type="ECO:0000259" key="13">
    <source>
        <dbReference type="Pfam" id="PF01435"/>
    </source>
</evidence>
<dbReference type="InterPro" id="IPR050083">
    <property type="entry name" value="HtpX_protease"/>
</dbReference>